<evidence type="ECO:0000313" key="2">
    <source>
        <dbReference type="EMBL" id="GGQ68718.1"/>
    </source>
</evidence>
<dbReference type="AlphaFoldDB" id="A0A918BHH6"/>
<keyword evidence="1" id="KW-0472">Membrane</keyword>
<dbReference type="Proteomes" id="UP000620156">
    <property type="component" value="Unassembled WGS sequence"/>
</dbReference>
<reference evidence="2" key="1">
    <citation type="journal article" date="2014" name="Int. J. Syst. Evol. Microbiol.">
        <title>Complete genome sequence of Corynebacterium casei LMG S-19264T (=DSM 44701T), isolated from a smear-ripened cheese.</title>
        <authorList>
            <consortium name="US DOE Joint Genome Institute (JGI-PGF)"/>
            <person name="Walter F."/>
            <person name="Albersmeier A."/>
            <person name="Kalinowski J."/>
            <person name="Ruckert C."/>
        </authorList>
    </citation>
    <scope>NUCLEOTIDE SEQUENCE</scope>
    <source>
        <strain evidence="2">JCM 3131</strain>
    </source>
</reference>
<accession>A0A918BHH6</accession>
<proteinExistence type="predicted"/>
<keyword evidence="1" id="KW-1133">Transmembrane helix</keyword>
<gene>
    <name evidence="2" type="ORF">GCM10010145_43040</name>
</gene>
<name>A0A918BHH6_9ACTN</name>
<evidence type="ECO:0000256" key="1">
    <source>
        <dbReference type="SAM" id="Phobius"/>
    </source>
</evidence>
<comment type="caution">
    <text evidence="2">The sequence shown here is derived from an EMBL/GenBank/DDBJ whole genome shotgun (WGS) entry which is preliminary data.</text>
</comment>
<keyword evidence="3" id="KW-1185">Reference proteome</keyword>
<feature type="transmembrane region" description="Helical" evidence="1">
    <location>
        <begin position="82"/>
        <end position="105"/>
    </location>
</feature>
<reference evidence="2" key="2">
    <citation type="submission" date="2020-09" db="EMBL/GenBank/DDBJ databases">
        <authorList>
            <person name="Sun Q."/>
            <person name="Ohkuma M."/>
        </authorList>
    </citation>
    <scope>NUCLEOTIDE SEQUENCE</scope>
    <source>
        <strain evidence="2">JCM 3131</strain>
    </source>
</reference>
<dbReference type="EMBL" id="BMQK01000010">
    <property type="protein sequence ID" value="GGQ68718.1"/>
    <property type="molecule type" value="Genomic_DNA"/>
</dbReference>
<evidence type="ECO:0000313" key="3">
    <source>
        <dbReference type="Proteomes" id="UP000620156"/>
    </source>
</evidence>
<sequence length="122" mass="12743">MAAVDQPDLARAQVGEEEGDEVLRFQVGVQTCVEGAGETDEVGLVRRGVAEGGTEDGGQPCGGWAVPLHVGQDQVTEGDPTVLVSSPITIVLYLVLALGVTGLLVQRARNRRRTAAQQPVPS</sequence>
<keyword evidence="1" id="KW-0812">Transmembrane</keyword>
<organism evidence="2 3">
    <name type="scientific">Streptomyces ruber</name>
    <dbReference type="NCBI Taxonomy" id="83378"/>
    <lineage>
        <taxon>Bacteria</taxon>
        <taxon>Bacillati</taxon>
        <taxon>Actinomycetota</taxon>
        <taxon>Actinomycetes</taxon>
        <taxon>Kitasatosporales</taxon>
        <taxon>Streptomycetaceae</taxon>
        <taxon>Streptomyces</taxon>
    </lineage>
</organism>
<protein>
    <submittedName>
        <fullName evidence="2">Uncharacterized protein</fullName>
    </submittedName>
</protein>